<comment type="caution">
    <text evidence="1">The sequence shown here is derived from an EMBL/GenBank/DDBJ whole genome shotgun (WGS) entry which is preliminary data.</text>
</comment>
<evidence type="ECO:0000313" key="1">
    <source>
        <dbReference type="EMBL" id="KKK51488.1"/>
    </source>
</evidence>
<name>A0A0F8W4J3_9ZZZZ</name>
<feature type="non-terminal residue" evidence="1">
    <location>
        <position position="1"/>
    </location>
</feature>
<dbReference type="EMBL" id="LAZR01067486">
    <property type="protein sequence ID" value="KKK51488.1"/>
    <property type="molecule type" value="Genomic_DNA"/>
</dbReference>
<organism evidence="1">
    <name type="scientific">marine sediment metagenome</name>
    <dbReference type="NCBI Taxonomy" id="412755"/>
    <lineage>
        <taxon>unclassified sequences</taxon>
        <taxon>metagenomes</taxon>
        <taxon>ecological metagenomes</taxon>
    </lineage>
</organism>
<dbReference type="AlphaFoldDB" id="A0A0F8W4J3"/>
<accession>A0A0F8W4J3</accession>
<protein>
    <submittedName>
        <fullName evidence="1">Uncharacterized protein</fullName>
    </submittedName>
</protein>
<sequence length="59" mass="6415">VYGTDCEKAWKVEAIKTSNGVAGRAPSEVIRGFIDGTLDILKKSDKDAAEKFVVFKGRV</sequence>
<proteinExistence type="predicted"/>
<gene>
    <name evidence="1" type="ORF">LCGC14_3114460</name>
</gene>
<reference evidence="1" key="1">
    <citation type="journal article" date="2015" name="Nature">
        <title>Complex archaea that bridge the gap between prokaryotes and eukaryotes.</title>
        <authorList>
            <person name="Spang A."/>
            <person name="Saw J.H."/>
            <person name="Jorgensen S.L."/>
            <person name="Zaremba-Niedzwiedzka K."/>
            <person name="Martijn J."/>
            <person name="Lind A.E."/>
            <person name="van Eijk R."/>
            <person name="Schleper C."/>
            <person name="Guy L."/>
            <person name="Ettema T.J."/>
        </authorList>
    </citation>
    <scope>NUCLEOTIDE SEQUENCE</scope>
</reference>